<gene>
    <name evidence="1" type="ORF">LCGC14_2274200</name>
</gene>
<dbReference type="AlphaFoldDB" id="A0A0F9F8J4"/>
<evidence type="ECO:0000313" key="1">
    <source>
        <dbReference type="EMBL" id="KKL53560.1"/>
    </source>
</evidence>
<reference evidence="1" key="1">
    <citation type="journal article" date="2015" name="Nature">
        <title>Complex archaea that bridge the gap between prokaryotes and eukaryotes.</title>
        <authorList>
            <person name="Spang A."/>
            <person name="Saw J.H."/>
            <person name="Jorgensen S.L."/>
            <person name="Zaremba-Niedzwiedzka K."/>
            <person name="Martijn J."/>
            <person name="Lind A.E."/>
            <person name="van Eijk R."/>
            <person name="Schleper C."/>
            <person name="Guy L."/>
            <person name="Ettema T.J."/>
        </authorList>
    </citation>
    <scope>NUCLEOTIDE SEQUENCE</scope>
</reference>
<dbReference type="EMBL" id="LAZR01031505">
    <property type="protein sequence ID" value="KKL53560.1"/>
    <property type="molecule type" value="Genomic_DNA"/>
</dbReference>
<protein>
    <submittedName>
        <fullName evidence="1">Uncharacterized protein</fullName>
    </submittedName>
</protein>
<sequence>MVNITEIRTIFRNELAHYLSNKKGARIVTIVTETDPGKSKKYKGIVKKQSYVNGIINFNYENSVNRQREREGNIPDFQVKPRKWGERVKNTPLITHKGNIYLEMKVQKVLRTEYFIQNKYGILVLTTHEKIKQYLRKKNNQSQQELTKQVILRDYKLGSIIGLVMDSITYKIGE</sequence>
<accession>A0A0F9F8J4</accession>
<organism evidence="1">
    <name type="scientific">marine sediment metagenome</name>
    <dbReference type="NCBI Taxonomy" id="412755"/>
    <lineage>
        <taxon>unclassified sequences</taxon>
        <taxon>metagenomes</taxon>
        <taxon>ecological metagenomes</taxon>
    </lineage>
</organism>
<name>A0A0F9F8J4_9ZZZZ</name>
<proteinExistence type="predicted"/>
<comment type="caution">
    <text evidence="1">The sequence shown here is derived from an EMBL/GenBank/DDBJ whole genome shotgun (WGS) entry which is preliminary data.</text>
</comment>